<dbReference type="SMART" id="SM00835">
    <property type="entry name" value="Cupin_1"/>
    <property type="match status" value="2"/>
</dbReference>
<name>A0A7J7M841_9MAGN</name>
<evidence type="ECO:0000256" key="3">
    <source>
        <dbReference type="ARBA" id="ARBA00023129"/>
    </source>
</evidence>
<evidence type="ECO:0000256" key="4">
    <source>
        <dbReference type="ARBA" id="ARBA00023157"/>
    </source>
</evidence>
<accession>A0A7J7M841</accession>
<dbReference type="AlphaFoldDB" id="A0A7J7M841"/>
<dbReference type="Gene3D" id="2.60.120.10">
    <property type="entry name" value="Jelly Rolls"/>
    <property type="match status" value="2"/>
</dbReference>
<dbReference type="CDD" id="cd02243">
    <property type="entry name" value="cupin_11S_legumin_C"/>
    <property type="match status" value="1"/>
</dbReference>
<dbReference type="GO" id="GO:0045735">
    <property type="term" value="F:nutrient reservoir activity"/>
    <property type="evidence" value="ECO:0007669"/>
    <property type="project" value="UniProtKB-KW"/>
</dbReference>
<dbReference type="EMBL" id="JACGCM010001723">
    <property type="protein sequence ID" value="KAF6150950.1"/>
    <property type="molecule type" value="Genomic_DNA"/>
</dbReference>
<dbReference type="SUPFAM" id="SSF51182">
    <property type="entry name" value="RmlC-like cupins"/>
    <property type="match status" value="1"/>
</dbReference>
<keyword evidence="2" id="KW-0758">Storage protein</keyword>
<comment type="caution">
    <text evidence="8">The sequence shown here is derived from an EMBL/GenBank/DDBJ whole genome shotgun (WGS) entry which is preliminary data.</text>
</comment>
<dbReference type="Pfam" id="PF00190">
    <property type="entry name" value="Cupin_1"/>
    <property type="match status" value="2"/>
</dbReference>
<evidence type="ECO:0000256" key="6">
    <source>
        <dbReference type="SAM" id="SignalP"/>
    </source>
</evidence>
<feature type="compositionally biased region" description="Low complexity" evidence="5">
    <location>
        <begin position="206"/>
        <end position="215"/>
    </location>
</feature>
<dbReference type="PANTHER" id="PTHR31189">
    <property type="entry name" value="OS03G0336100 PROTEIN-RELATED"/>
    <property type="match status" value="1"/>
</dbReference>
<keyword evidence="6" id="KW-0732">Signal</keyword>
<protein>
    <recommendedName>
        <fullName evidence="7">Cupin type-1 domain-containing protein</fullName>
    </recommendedName>
</protein>
<dbReference type="PANTHER" id="PTHR31189:SF54">
    <property type="entry name" value="11S GLOBULIN SEED STORAGE PROTEIN 2-LIKE"/>
    <property type="match status" value="1"/>
</dbReference>
<dbReference type="InterPro" id="IPR050253">
    <property type="entry name" value="Seed_Storage-Functional"/>
</dbReference>
<feature type="domain" description="Cupin type-1" evidence="7">
    <location>
        <begin position="297"/>
        <end position="445"/>
    </location>
</feature>
<evidence type="ECO:0000313" key="8">
    <source>
        <dbReference type="EMBL" id="KAF6150950.1"/>
    </source>
</evidence>
<feature type="region of interest" description="Disordered" evidence="5">
    <location>
        <begin position="116"/>
        <end position="145"/>
    </location>
</feature>
<sequence>MASIKKLASLVPLALFFALVVVANADSQSRQSEARQCRLKRIQSSQPSQQIQSEGGVTELWDENEDQFQCAGVAAIKNRIQPNSLSLPNFHPSPRLVYIQQGKGLLGITFPGCPETFHSSGQQQQGHEQEEEEQQQGRQRSRGDLHQKIRRIEQGDIVALPAGVAHWCFNDGKEELIAVSVTDLNNQQNQLDQQMRGFYLAGGQGEQSSQGQQQKQQDERQSNRFQNVFRPFDENLMSEALNIPVDIVRKMQRDDERGLIVKVKEGMDVISPDEEESYEEGQNGLEEVACNMRVRAYLDNPREADVYNRQAGRLNLVNQQKLPILRYLDMSAEKGSLYPKAIYAPSWSINSHSIIYIIRGEAQAQVVGSNGQAVLNDKVRQGDIFVVPQHFVATMKAGSNGVDWVSFKTSSLPMRSPLVGRTSVFKALPLDVLTNSYQISIREAQDLKYNREQHTVLLPPSFTSSS</sequence>
<keyword evidence="3" id="KW-0708">Seed storage protein</keyword>
<keyword evidence="9" id="KW-1185">Reference proteome</keyword>
<feature type="chain" id="PRO_5029491359" description="Cupin type-1 domain-containing protein" evidence="6">
    <location>
        <begin position="26"/>
        <end position="466"/>
    </location>
</feature>
<evidence type="ECO:0000256" key="2">
    <source>
        <dbReference type="ARBA" id="ARBA00022761"/>
    </source>
</evidence>
<evidence type="ECO:0000256" key="1">
    <source>
        <dbReference type="ARBA" id="ARBA00007178"/>
    </source>
</evidence>
<dbReference type="InterPro" id="IPR011051">
    <property type="entry name" value="RmlC_Cupin_sf"/>
</dbReference>
<dbReference type="PRINTS" id="PR00439">
    <property type="entry name" value="11SGLOBULIN"/>
</dbReference>
<dbReference type="Proteomes" id="UP000541444">
    <property type="component" value="Unassembled WGS sequence"/>
</dbReference>
<feature type="signal peptide" evidence="6">
    <location>
        <begin position="1"/>
        <end position="25"/>
    </location>
</feature>
<dbReference type="FunFam" id="2.60.120.10:FF:000073">
    <property type="entry name" value="Glycinin G1"/>
    <property type="match status" value="1"/>
</dbReference>
<evidence type="ECO:0000259" key="7">
    <source>
        <dbReference type="SMART" id="SM00835"/>
    </source>
</evidence>
<dbReference type="CDD" id="cd02242">
    <property type="entry name" value="cupin_11S_legumin_N"/>
    <property type="match status" value="1"/>
</dbReference>
<organism evidence="8 9">
    <name type="scientific">Kingdonia uniflora</name>
    <dbReference type="NCBI Taxonomy" id="39325"/>
    <lineage>
        <taxon>Eukaryota</taxon>
        <taxon>Viridiplantae</taxon>
        <taxon>Streptophyta</taxon>
        <taxon>Embryophyta</taxon>
        <taxon>Tracheophyta</taxon>
        <taxon>Spermatophyta</taxon>
        <taxon>Magnoliopsida</taxon>
        <taxon>Ranunculales</taxon>
        <taxon>Circaeasteraceae</taxon>
        <taxon>Kingdonia</taxon>
    </lineage>
</organism>
<gene>
    <name evidence="8" type="ORF">GIB67_026871</name>
</gene>
<dbReference type="InterPro" id="IPR006044">
    <property type="entry name" value="11S_seedstore_pln"/>
</dbReference>
<reference evidence="8 9" key="1">
    <citation type="journal article" date="2020" name="IScience">
        <title>Genome Sequencing of the Endangered Kingdonia uniflora (Circaeasteraceae, Ranunculales) Reveals Potential Mechanisms of Evolutionary Specialization.</title>
        <authorList>
            <person name="Sun Y."/>
            <person name="Deng T."/>
            <person name="Zhang A."/>
            <person name="Moore M.J."/>
            <person name="Landis J.B."/>
            <person name="Lin N."/>
            <person name="Zhang H."/>
            <person name="Zhang X."/>
            <person name="Huang J."/>
            <person name="Zhang X."/>
            <person name="Sun H."/>
            <person name="Wang H."/>
        </authorList>
    </citation>
    <scope>NUCLEOTIDE SEQUENCE [LARGE SCALE GENOMIC DNA]</scope>
    <source>
        <strain evidence="8">TB1705</strain>
        <tissue evidence="8">Leaf</tissue>
    </source>
</reference>
<comment type="similarity">
    <text evidence="1">Belongs to the 11S seed storage protein (globulins) family.</text>
</comment>
<dbReference type="InterPro" id="IPR006045">
    <property type="entry name" value="Cupin_1"/>
</dbReference>
<dbReference type="OrthoDB" id="2016041at2759"/>
<feature type="region of interest" description="Disordered" evidence="5">
    <location>
        <begin position="202"/>
        <end position="221"/>
    </location>
</feature>
<proteinExistence type="inferred from homology"/>
<dbReference type="InterPro" id="IPR014710">
    <property type="entry name" value="RmlC-like_jellyroll"/>
</dbReference>
<feature type="domain" description="Cupin type-1" evidence="7">
    <location>
        <begin position="40"/>
        <end position="249"/>
    </location>
</feature>
<keyword evidence="4" id="KW-1015">Disulfide bond</keyword>
<evidence type="ECO:0000256" key="5">
    <source>
        <dbReference type="SAM" id="MobiDB-lite"/>
    </source>
</evidence>
<evidence type="ECO:0000313" key="9">
    <source>
        <dbReference type="Proteomes" id="UP000541444"/>
    </source>
</evidence>